<name>A0ABY4E1U4_9NEIS</name>
<evidence type="ECO:0000313" key="1">
    <source>
        <dbReference type="EMBL" id="UOO89507.1"/>
    </source>
</evidence>
<protein>
    <submittedName>
        <fullName evidence="1">Uncharacterized protein</fullName>
    </submittedName>
</protein>
<dbReference type="Proteomes" id="UP000832011">
    <property type="component" value="Chromosome"/>
</dbReference>
<keyword evidence="2" id="KW-1185">Reference proteome</keyword>
<evidence type="ECO:0000313" key="2">
    <source>
        <dbReference type="Proteomes" id="UP000832011"/>
    </source>
</evidence>
<accession>A0ABY4E1U4</accession>
<organism evidence="1 2">
    <name type="scientific">Vitreoscilla massiliensis</name>
    <dbReference type="NCBI Taxonomy" id="1689272"/>
    <lineage>
        <taxon>Bacteria</taxon>
        <taxon>Pseudomonadati</taxon>
        <taxon>Pseudomonadota</taxon>
        <taxon>Betaproteobacteria</taxon>
        <taxon>Neisseriales</taxon>
        <taxon>Neisseriaceae</taxon>
        <taxon>Vitreoscilla</taxon>
    </lineage>
</organism>
<dbReference type="EMBL" id="CP091511">
    <property type="protein sequence ID" value="UOO89507.1"/>
    <property type="molecule type" value="Genomic_DNA"/>
</dbReference>
<reference evidence="1 2" key="1">
    <citation type="journal article" date="2022" name="Res Sq">
        <title>Evolution of multicellular longitudinally dividing oral cavity symbionts (Neisseriaceae).</title>
        <authorList>
            <person name="Nyongesa S."/>
            <person name="Weber P."/>
            <person name="Bernet E."/>
            <person name="Pullido F."/>
            <person name="Nieckarz M."/>
            <person name="Delaby M."/>
            <person name="Nieves C."/>
            <person name="Viehboeck T."/>
            <person name="Krause N."/>
            <person name="Rivera-Millot A."/>
            <person name="Nakamura A."/>
            <person name="Vischer N."/>
            <person name="VanNieuwenhze M."/>
            <person name="Brun Y."/>
            <person name="Cava F."/>
            <person name="Bulgheresi S."/>
            <person name="Veyrier F."/>
        </authorList>
    </citation>
    <scope>NUCLEOTIDE SEQUENCE [LARGE SCALE GENOMIC DNA]</scope>
    <source>
        <strain evidence="1 2">SN4</strain>
    </source>
</reference>
<sequence length="75" mass="8978">MRWLIAFSLKHNRKLSDVLNMTNEEVTLYRAYEQTQDPDYVAAYQAEAERELQASLSPDDRMKYIRGKLNKQRRI</sequence>
<dbReference type="RefSeq" id="WP_147645444.1">
    <property type="nucleotide sequence ID" value="NZ_CABKVG010000010.1"/>
</dbReference>
<gene>
    <name evidence="1" type="ORF">LVJ82_00565</name>
</gene>
<proteinExistence type="predicted"/>